<protein>
    <recommendedName>
        <fullName evidence="5">TNase-like domain-containing protein</fullName>
    </recommendedName>
</protein>
<sequence length="442" mass="50612">MKDWKESISSTLNPMFADWKSEKEEKLRADKAALDKILEIFPQTATRFFIDDLFNGYYRRYFLKSLDEYERLYKEPTSVFFDKKIEGVRADFNSAFGDLLSFLISHFFCASLDSDFFSLYPDLKDSSKEKDRHLFDRRLKELREILDNFEDKYNIFLKIAKARLVKHNRFDTCWKKTFLILIIISLALLIGIGIGRSSKQVPVVPDGDSVVNNEKDAISEDENENSNIVAGENLIRGDLVKVTRVVDGDTIEIEGGEKVRYIGIDTPETVDPRKTVQCFGVEASAKNKELIEGKEVRLEKDITDRDKYNRLLRYVWADDTLINLELVKQGFAYSYSYPPDIKYQDQFVKAQGEAREAKRGLWNACQSDSRVPGDISLPVPEEEPTGSCVIKGNISASGEKIYHLPDCGSYSKTQINESRGEKWFCAETEAQAAGWREALNCS</sequence>
<keyword evidence="2" id="KW-0255">Endonuclease</keyword>
<keyword evidence="4" id="KW-0472">Membrane</keyword>
<comment type="caution">
    <text evidence="6">The sequence shown here is derived from an EMBL/GenBank/DDBJ whole genome shotgun (WGS) entry which is preliminary data.</text>
</comment>
<proteinExistence type="predicted"/>
<dbReference type="PANTHER" id="PTHR12302">
    <property type="entry name" value="EBNA2 BINDING PROTEIN P100"/>
    <property type="match status" value="1"/>
</dbReference>
<dbReference type="SUPFAM" id="SSF50199">
    <property type="entry name" value="Staphylococcal nuclease"/>
    <property type="match status" value="1"/>
</dbReference>
<keyword evidence="1" id="KW-0540">Nuclease</keyword>
<dbReference type="PROSITE" id="PS50830">
    <property type="entry name" value="TNASE_3"/>
    <property type="match status" value="1"/>
</dbReference>
<feature type="domain" description="TNase-like" evidence="5">
    <location>
        <begin position="236"/>
        <end position="364"/>
    </location>
</feature>
<dbReference type="EMBL" id="PCVN01000053">
    <property type="protein sequence ID" value="PIQ74421.1"/>
    <property type="molecule type" value="Genomic_DNA"/>
</dbReference>
<organism evidence="6 7">
    <name type="scientific">Candidatus Portnoybacteria bacterium CG11_big_fil_rev_8_21_14_0_20_44_10</name>
    <dbReference type="NCBI Taxonomy" id="1974818"/>
    <lineage>
        <taxon>Bacteria</taxon>
        <taxon>Candidatus Portnoyibacteriota</taxon>
    </lineage>
</organism>
<dbReference type="Pfam" id="PF00565">
    <property type="entry name" value="SNase"/>
    <property type="match status" value="1"/>
</dbReference>
<dbReference type="Gene3D" id="2.40.50.90">
    <property type="match status" value="1"/>
</dbReference>
<evidence type="ECO:0000313" key="7">
    <source>
        <dbReference type="Proteomes" id="UP000231550"/>
    </source>
</evidence>
<dbReference type="GO" id="GO:0016787">
    <property type="term" value="F:hydrolase activity"/>
    <property type="evidence" value="ECO:0007669"/>
    <property type="project" value="UniProtKB-KW"/>
</dbReference>
<dbReference type="GO" id="GO:0004519">
    <property type="term" value="F:endonuclease activity"/>
    <property type="evidence" value="ECO:0007669"/>
    <property type="project" value="UniProtKB-KW"/>
</dbReference>
<evidence type="ECO:0000259" key="5">
    <source>
        <dbReference type="PROSITE" id="PS50830"/>
    </source>
</evidence>
<evidence type="ECO:0000313" key="6">
    <source>
        <dbReference type="EMBL" id="PIQ74421.1"/>
    </source>
</evidence>
<dbReference type="InterPro" id="IPR035437">
    <property type="entry name" value="SNase_OB-fold_sf"/>
</dbReference>
<dbReference type="PANTHER" id="PTHR12302:SF3">
    <property type="entry name" value="SERINE_THREONINE-PROTEIN KINASE 31"/>
    <property type="match status" value="1"/>
</dbReference>
<accession>A0A2H0KQH7</accession>
<evidence type="ECO:0000256" key="1">
    <source>
        <dbReference type="ARBA" id="ARBA00022722"/>
    </source>
</evidence>
<dbReference type="AlphaFoldDB" id="A0A2H0KQH7"/>
<evidence type="ECO:0000256" key="2">
    <source>
        <dbReference type="ARBA" id="ARBA00022759"/>
    </source>
</evidence>
<dbReference type="InterPro" id="IPR016071">
    <property type="entry name" value="Staphylococal_nuclease_OB-fold"/>
</dbReference>
<gene>
    <name evidence="6" type="ORF">COV85_02190</name>
</gene>
<name>A0A2H0KQH7_9BACT</name>
<keyword evidence="3" id="KW-0378">Hydrolase</keyword>
<reference evidence="6 7" key="1">
    <citation type="submission" date="2017-09" db="EMBL/GenBank/DDBJ databases">
        <title>Depth-based differentiation of microbial function through sediment-hosted aquifers and enrichment of novel symbionts in the deep terrestrial subsurface.</title>
        <authorList>
            <person name="Probst A.J."/>
            <person name="Ladd B."/>
            <person name="Jarett J.K."/>
            <person name="Geller-Mcgrath D.E."/>
            <person name="Sieber C.M."/>
            <person name="Emerson J.B."/>
            <person name="Anantharaman K."/>
            <person name="Thomas B.C."/>
            <person name="Malmstrom R."/>
            <person name="Stieglmeier M."/>
            <person name="Klingl A."/>
            <person name="Woyke T."/>
            <person name="Ryan C.M."/>
            <person name="Banfield J.F."/>
        </authorList>
    </citation>
    <scope>NUCLEOTIDE SEQUENCE [LARGE SCALE GENOMIC DNA]</scope>
    <source>
        <strain evidence="6">CG11_big_fil_rev_8_21_14_0_20_44_10</strain>
    </source>
</reference>
<feature type="transmembrane region" description="Helical" evidence="4">
    <location>
        <begin position="177"/>
        <end position="195"/>
    </location>
</feature>
<dbReference type="Proteomes" id="UP000231550">
    <property type="component" value="Unassembled WGS sequence"/>
</dbReference>
<evidence type="ECO:0000256" key="4">
    <source>
        <dbReference type="SAM" id="Phobius"/>
    </source>
</evidence>
<keyword evidence="4" id="KW-1133">Transmembrane helix</keyword>
<evidence type="ECO:0000256" key="3">
    <source>
        <dbReference type="ARBA" id="ARBA00022801"/>
    </source>
</evidence>
<dbReference type="SMART" id="SM00318">
    <property type="entry name" value="SNc"/>
    <property type="match status" value="1"/>
</dbReference>
<keyword evidence="4" id="KW-0812">Transmembrane</keyword>